<sequence>MRQFIITLLMFCSATIAMADNVWCMITPSGQVIPMGNVAYLVSAGGTSPETFDIVLKQGDPVTTGRIDFVQLDPTGIESVRPSGDVPTLSSVMGDQLVISGTAAGQQVVVYSLTGAVLLRTVTADTQTTLNIGDLTSGVYVLKVGGTAIKFMKK</sequence>
<gene>
    <name evidence="2" type="ORF">H9966_02560</name>
</gene>
<organism evidence="2 3">
    <name type="scientific">Candidatus Prevotella avicola</name>
    <dbReference type="NCBI Taxonomy" id="2838738"/>
    <lineage>
        <taxon>Bacteria</taxon>
        <taxon>Pseudomonadati</taxon>
        <taxon>Bacteroidota</taxon>
        <taxon>Bacteroidia</taxon>
        <taxon>Bacteroidales</taxon>
        <taxon>Prevotellaceae</taxon>
        <taxon>Prevotella</taxon>
    </lineage>
</organism>
<reference evidence="2" key="1">
    <citation type="journal article" date="2021" name="PeerJ">
        <title>Extensive microbial diversity within the chicken gut microbiome revealed by metagenomics and culture.</title>
        <authorList>
            <person name="Gilroy R."/>
            <person name="Ravi A."/>
            <person name="Getino M."/>
            <person name="Pursley I."/>
            <person name="Horton D.L."/>
            <person name="Alikhan N.F."/>
            <person name="Baker D."/>
            <person name="Gharbi K."/>
            <person name="Hall N."/>
            <person name="Watson M."/>
            <person name="Adriaenssens E.M."/>
            <person name="Foster-Nyarko E."/>
            <person name="Jarju S."/>
            <person name="Secka A."/>
            <person name="Antonio M."/>
            <person name="Oren A."/>
            <person name="Chaudhuri R.R."/>
            <person name="La Ragione R."/>
            <person name="Hildebrand F."/>
            <person name="Pallen M.J."/>
        </authorList>
    </citation>
    <scope>NUCLEOTIDE SEQUENCE</scope>
    <source>
        <strain evidence="2">ChiHecec3B27-8219</strain>
    </source>
</reference>
<evidence type="ECO:0000256" key="1">
    <source>
        <dbReference type="SAM" id="SignalP"/>
    </source>
</evidence>
<feature type="chain" id="PRO_5038504971" evidence="1">
    <location>
        <begin position="20"/>
        <end position="154"/>
    </location>
</feature>
<dbReference type="Proteomes" id="UP000824055">
    <property type="component" value="Unassembled WGS sequence"/>
</dbReference>
<keyword evidence="1" id="KW-0732">Signal</keyword>
<evidence type="ECO:0000313" key="2">
    <source>
        <dbReference type="EMBL" id="HIZ68754.1"/>
    </source>
</evidence>
<evidence type="ECO:0000313" key="3">
    <source>
        <dbReference type="Proteomes" id="UP000824055"/>
    </source>
</evidence>
<comment type="caution">
    <text evidence="2">The sequence shown here is derived from an EMBL/GenBank/DDBJ whole genome shotgun (WGS) entry which is preliminary data.</text>
</comment>
<protein>
    <submittedName>
        <fullName evidence="2">T9SS type A sorting domain-containing protein</fullName>
    </submittedName>
</protein>
<reference evidence="2" key="2">
    <citation type="submission" date="2021-04" db="EMBL/GenBank/DDBJ databases">
        <authorList>
            <person name="Gilroy R."/>
        </authorList>
    </citation>
    <scope>NUCLEOTIDE SEQUENCE</scope>
    <source>
        <strain evidence="2">ChiHecec3B27-8219</strain>
    </source>
</reference>
<dbReference type="EMBL" id="DXBE01000022">
    <property type="protein sequence ID" value="HIZ68754.1"/>
    <property type="molecule type" value="Genomic_DNA"/>
</dbReference>
<feature type="signal peptide" evidence="1">
    <location>
        <begin position="1"/>
        <end position="19"/>
    </location>
</feature>
<dbReference type="AlphaFoldDB" id="A0A9D2JWQ9"/>
<accession>A0A9D2JWQ9</accession>
<dbReference type="InterPro" id="IPR026444">
    <property type="entry name" value="Secre_tail"/>
</dbReference>
<name>A0A9D2JWQ9_9BACT</name>
<dbReference type="NCBIfam" id="TIGR04183">
    <property type="entry name" value="Por_Secre_tail"/>
    <property type="match status" value="1"/>
</dbReference>
<proteinExistence type="predicted"/>